<accession>A0AAV2EFR4</accession>
<protein>
    <submittedName>
        <fullName evidence="1">Uncharacterized protein</fullName>
    </submittedName>
</protein>
<dbReference type="EMBL" id="OZ034817">
    <property type="protein sequence ID" value="CAL1384567.1"/>
    <property type="molecule type" value="Genomic_DNA"/>
</dbReference>
<sequence length="128" mass="14349">MGFVQTETPVKWNPEAGGVFPEQNTDAELIGEDGAGRGRDISDWNGGFILGFFRREEGWMKLRVERFTYGNRGRRKEWMLIAGGREGLPDPGREIEAEAAKACDVFREKRSTKEFQLGVSNAGRKIGP</sequence>
<dbReference type="AlphaFoldDB" id="A0AAV2EFR4"/>
<evidence type="ECO:0000313" key="1">
    <source>
        <dbReference type="EMBL" id="CAL1384567.1"/>
    </source>
</evidence>
<proteinExistence type="predicted"/>
<evidence type="ECO:0000313" key="2">
    <source>
        <dbReference type="Proteomes" id="UP001497516"/>
    </source>
</evidence>
<gene>
    <name evidence="1" type="ORF">LTRI10_LOCUS25761</name>
</gene>
<keyword evidence="2" id="KW-1185">Reference proteome</keyword>
<dbReference type="Proteomes" id="UP001497516">
    <property type="component" value="Chromosome 4"/>
</dbReference>
<name>A0AAV2EFR4_9ROSI</name>
<reference evidence="1 2" key="1">
    <citation type="submission" date="2024-04" db="EMBL/GenBank/DDBJ databases">
        <authorList>
            <person name="Fracassetti M."/>
        </authorList>
    </citation>
    <scope>NUCLEOTIDE SEQUENCE [LARGE SCALE GENOMIC DNA]</scope>
</reference>
<organism evidence="1 2">
    <name type="scientific">Linum trigynum</name>
    <dbReference type="NCBI Taxonomy" id="586398"/>
    <lineage>
        <taxon>Eukaryota</taxon>
        <taxon>Viridiplantae</taxon>
        <taxon>Streptophyta</taxon>
        <taxon>Embryophyta</taxon>
        <taxon>Tracheophyta</taxon>
        <taxon>Spermatophyta</taxon>
        <taxon>Magnoliopsida</taxon>
        <taxon>eudicotyledons</taxon>
        <taxon>Gunneridae</taxon>
        <taxon>Pentapetalae</taxon>
        <taxon>rosids</taxon>
        <taxon>fabids</taxon>
        <taxon>Malpighiales</taxon>
        <taxon>Linaceae</taxon>
        <taxon>Linum</taxon>
    </lineage>
</organism>